<accession>A0A8H2VXQ6</accession>
<keyword evidence="5" id="KW-0238">DNA-binding</keyword>
<dbReference type="EMBL" id="CAJHIA010000021">
    <property type="protein sequence ID" value="CAD6446698.1"/>
    <property type="molecule type" value="Genomic_DNA"/>
</dbReference>
<dbReference type="GO" id="GO:0008270">
    <property type="term" value="F:zinc ion binding"/>
    <property type="evidence" value="ECO:0007669"/>
    <property type="project" value="InterPro"/>
</dbReference>
<gene>
    <name evidence="10" type="ORF">SCLTRI_LOCUS6490</name>
</gene>
<feature type="domain" description="Zn(2)-C6 fungal-type" evidence="9">
    <location>
        <begin position="45"/>
        <end position="75"/>
    </location>
</feature>
<keyword evidence="4" id="KW-0805">Transcription regulation</keyword>
<protein>
    <submittedName>
        <fullName evidence="10">E7ea2c31-38a4-41d1-a3d2-bfdf478f49fb</fullName>
    </submittedName>
</protein>
<dbReference type="CDD" id="cd12148">
    <property type="entry name" value="fungal_TF_MHR"/>
    <property type="match status" value="1"/>
</dbReference>
<feature type="compositionally biased region" description="Polar residues" evidence="8">
    <location>
        <begin position="637"/>
        <end position="652"/>
    </location>
</feature>
<dbReference type="Gene3D" id="4.10.240.10">
    <property type="entry name" value="Zn(2)-C6 fungal-type DNA-binding domain"/>
    <property type="match status" value="1"/>
</dbReference>
<evidence type="ECO:0000313" key="10">
    <source>
        <dbReference type="EMBL" id="CAD6446698.1"/>
    </source>
</evidence>
<dbReference type="SUPFAM" id="SSF57701">
    <property type="entry name" value="Zn2/Cys6 DNA-binding domain"/>
    <property type="match status" value="1"/>
</dbReference>
<dbReference type="InterPro" id="IPR001138">
    <property type="entry name" value="Zn2Cys6_DnaBD"/>
</dbReference>
<dbReference type="GO" id="GO:0043565">
    <property type="term" value="F:sequence-specific DNA binding"/>
    <property type="evidence" value="ECO:0007669"/>
    <property type="project" value="TreeGrafter"/>
</dbReference>
<dbReference type="SMART" id="SM00066">
    <property type="entry name" value="GAL4"/>
    <property type="match status" value="1"/>
</dbReference>
<dbReference type="Pfam" id="PF04082">
    <property type="entry name" value="Fungal_trans"/>
    <property type="match status" value="1"/>
</dbReference>
<evidence type="ECO:0000256" key="5">
    <source>
        <dbReference type="ARBA" id="ARBA00023125"/>
    </source>
</evidence>
<comment type="subcellular location">
    <subcellularLocation>
        <location evidence="1">Nucleus</location>
    </subcellularLocation>
</comment>
<dbReference type="GO" id="GO:0000981">
    <property type="term" value="F:DNA-binding transcription factor activity, RNA polymerase II-specific"/>
    <property type="evidence" value="ECO:0007669"/>
    <property type="project" value="InterPro"/>
</dbReference>
<dbReference type="GO" id="GO:0005634">
    <property type="term" value="C:nucleus"/>
    <property type="evidence" value="ECO:0007669"/>
    <property type="project" value="UniProtKB-SubCell"/>
</dbReference>
<dbReference type="Proteomes" id="UP000624404">
    <property type="component" value="Unassembled WGS sequence"/>
</dbReference>
<evidence type="ECO:0000256" key="4">
    <source>
        <dbReference type="ARBA" id="ARBA00023015"/>
    </source>
</evidence>
<dbReference type="OrthoDB" id="5416384at2759"/>
<feature type="region of interest" description="Disordered" evidence="8">
    <location>
        <begin position="170"/>
        <end position="190"/>
    </location>
</feature>
<organism evidence="10 11">
    <name type="scientific">Sclerotinia trifoliorum</name>
    <dbReference type="NCBI Taxonomy" id="28548"/>
    <lineage>
        <taxon>Eukaryota</taxon>
        <taxon>Fungi</taxon>
        <taxon>Dikarya</taxon>
        <taxon>Ascomycota</taxon>
        <taxon>Pezizomycotina</taxon>
        <taxon>Leotiomycetes</taxon>
        <taxon>Helotiales</taxon>
        <taxon>Sclerotiniaceae</taxon>
        <taxon>Sclerotinia</taxon>
    </lineage>
</organism>
<evidence type="ECO:0000256" key="3">
    <source>
        <dbReference type="ARBA" id="ARBA00022833"/>
    </source>
</evidence>
<evidence type="ECO:0000259" key="9">
    <source>
        <dbReference type="PROSITE" id="PS50048"/>
    </source>
</evidence>
<evidence type="ECO:0000256" key="8">
    <source>
        <dbReference type="SAM" id="MobiDB-lite"/>
    </source>
</evidence>
<reference evidence="10" key="1">
    <citation type="submission" date="2020-10" db="EMBL/GenBank/DDBJ databases">
        <authorList>
            <person name="Kusch S."/>
        </authorList>
    </citation>
    <scope>NUCLEOTIDE SEQUENCE</scope>
    <source>
        <strain evidence="10">SwB9</strain>
    </source>
</reference>
<dbReference type="GO" id="GO:0006351">
    <property type="term" value="P:DNA-templated transcription"/>
    <property type="evidence" value="ECO:0007669"/>
    <property type="project" value="InterPro"/>
</dbReference>
<evidence type="ECO:0000256" key="7">
    <source>
        <dbReference type="ARBA" id="ARBA00023242"/>
    </source>
</evidence>
<feature type="region of interest" description="Disordered" evidence="8">
    <location>
        <begin position="620"/>
        <end position="655"/>
    </location>
</feature>
<proteinExistence type="predicted"/>
<dbReference type="GO" id="GO:0045944">
    <property type="term" value="P:positive regulation of transcription by RNA polymerase II"/>
    <property type="evidence" value="ECO:0007669"/>
    <property type="project" value="TreeGrafter"/>
</dbReference>
<evidence type="ECO:0000313" key="11">
    <source>
        <dbReference type="Proteomes" id="UP000624404"/>
    </source>
</evidence>
<keyword evidence="7" id="KW-0539">Nucleus</keyword>
<dbReference type="PANTHER" id="PTHR47782">
    <property type="entry name" value="ZN(II)2CYS6 TRANSCRIPTION FACTOR (EUROFUNG)-RELATED"/>
    <property type="match status" value="1"/>
</dbReference>
<name>A0A8H2VXQ6_9HELO</name>
<dbReference type="PROSITE" id="PS00463">
    <property type="entry name" value="ZN2_CY6_FUNGAL_1"/>
    <property type="match status" value="1"/>
</dbReference>
<keyword evidence="6" id="KW-0804">Transcription</keyword>
<dbReference type="AlphaFoldDB" id="A0A8H2VXQ6"/>
<evidence type="ECO:0000256" key="1">
    <source>
        <dbReference type="ARBA" id="ARBA00004123"/>
    </source>
</evidence>
<feature type="compositionally biased region" description="Low complexity" evidence="8">
    <location>
        <begin position="620"/>
        <end position="636"/>
    </location>
</feature>
<dbReference type="CDD" id="cd00067">
    <property type="entry name" value="GAL4"/>
    <property type="match status" value="1"/>
</dbReference>
<dbReference type="InterPro" id="IPR052202">
    <property type="entry name" value="Yeast_MetPath_Reg"/>
</dbReference>
<dbReference type="SMART" id="SM00906">
    <property type="entry name" value="Fungal_trans"/>
    <property type="match status" value="1"/>
</dbReference>
<comment type="caution">
    <text evidence="10">The sequence shown here is derived from an EMBL/GenBank/DDBJ whole genome shotgun (WGS) entry which is preliminary data.</text>
</comment>
<sequence>MDPADLFRQALGSVNRARDAKLLRARESSHESEDGSRRIAHTLTACCRCRQRKTRCDPNLPRCLPCERAGAVCEYFDTTKGKKISRAYVIRLQDKVRALETELSQLLEEEGNPPNSEDIVRPGGLIRLKEDDETPRYLGPSSGIAMTRIVMEEAKKYTDTRSIRELVPEVRQRRTPAQSPETVSERKKSYPMISAVPAPTLPSRLVTDKLVELFNQKALSHIADSQYMLPTLHEPTFARNLQEVYDGDTDPYKNFVLRMVLAISMQKLDAQYAGLADSYYLAAMGYIEDVVRPKDIKTLQCLVLIAQYSMLTPTRTAIYYIVGLATRLCQQLGLAEEKTITQGVSLGLVDPLQLDMRRRLAWIVLSMEFGLAQSMGRPNAFATGKDHLDIQFFETVDDEYITADGILPGPMSEKKRLAIHFFRMRLLQAEIRRTLYLRKRDEPKNEDHPWYDQMLQKLRDWLESSPENPSWSKIWFTGRYNTMIIFLFRPSPQVPQPFHRSAIMCYDAASSNIVIQSEQLKTGMIDLTWPFLLSLFMAINTILWSISYSEVRALHTKEELEEHIALALDIVAHSRDRWPGTQLTAELYMTLTKACVKSYELGDNFLSSFSATSPSLTDANSPSASEYSSATSASIAHSQHNAQHNNTYQTPPQFGHVFNQMPEQIPSYDYSHPLPPVQPSFRSNSIFVSPSSGQSNRRFSYFPPEFTQPQQPQSYPMPWAPVSNPQQNQIPDQVSLPPMQHPLVTNVSYFSQPEYYNFPPHLFSPDSFDMGIRSGSLSQEQQTELMHSLETEGLTEINNFMNHVPQF</sequence>
<dbReference type="Pfam" id="PF00172">
    <property type="entry name" value="Zn_clus"/>
    <property type="match status" value="1"/>
</dbReference>
<evidence type="ECO:0000256" key="6">
    <source>
        <dbReference type="ARBA" id="ARBA00023163"/>
    </source>
</evidence>
<dbReference type="InterPro" id="IPR036864">
    <property type="entry name" value="Zn2-C6_fun-type_DNA-bd_sf"/>
</dbReference>
<keyword evidence="2" id="KW-0479">Metal-binding</keyword>
<evidence type="ECO:0000256" key="2">
    <source>
        <dbReference type="ARBA" id="ARBA00022723"/>
    </source>
</evidence>
<keyword evidence="3" id="KW-0862">Zinc</keyword>
<dbReference type="PANTHER" id="PTHR47782:SF8">
    <property type="entry name" value="ZN(II)2CYS6 TRANSCRIPTION FACTOR (EUROFUNG)"/>
    <property type="match status" value="1"/>
</dbReference>
<keyword evidence="11" id="KW-1185">Reference proteome</keyword>
<dbReference type="InterPro" id="IPR007219">
    <property type="entry name" value="XnlR_reg_dom"/>
</dbReference>
<dbReference type="PROSITE" id="PS50048">
    <property type="entry name" value="ZN2_CY6_FUNGAL_2"/>
    <property type="match status" value="1"/>
</dbReference>